<feature type="transmembrane region" description="Helical" evidence="2">
    <location>
        <begin position="517"/>
        <end position="543"/>
    </location>
</feature>
<feature type="region of interest" description="Disordered" evidence="1">
    <location>
        <begin position="151"/>
        <end position="292"/>
    </location>
</feature>
<feature type="transmembrane region" description="Helical" evidence="2">
    <location>
        <begin position="549"/>
        <end position="569"/>
    </location>
</feature>
<dbReference type="Pfam" id="PF03551">
    <property type="entry name" value="PadR"/>
    <property type="match status" value="1"/>
</dbReference>
<dbReference type="InterPro" id="IPR011991">
    <property type="entry name" value="ArsR-like_HTH"/>
</dbReference>
<feature type="transmembrane region" description="Helical" evidence="2">
    <location>
        <begin position="589"/>
        <end position="610"/>
    </location>
</feature>
<dbReference type="EMBL" id="DXCQ01000028">
    <property type="protein sequence ID" value="HIY96707.1"/>
    <property type="molecule type" value="Genomic_DNA"/>
</dbReference>
<feature type="compositionally biased region" description="Polar residues" evidence="1">
    <location>
        <begin position="233"/>
        <end position="259"/>
    </location>
</feature>
<feature type="domain" description="Transcription regulator PadR N-terminal" evidence="3">
    <location>
        <begin position="32"/>
        <end position="104"/>
    </location>
</feature>
<feature type="compositionally biased region" description="Low complexity" evidence="1">
    <location>
        <begin position="189"/>
        <end position="200"/>
    </location>
</feature>
<feature type="region of interest" description="Disordered" evidence="1">
    <location>
        <begin position="321"/>
        <end position="342"/>
    </location>
</feature>
<dbReference type="CDD" id="cd00090">
    <property type="entry name" value="HTH_ARSR"/>
    <property type="match status" value="1"/>
</dbReference>
<feature type="transmembrane region" description="Helical" evidence="2">
    <location>
        <begin position="616"/>
        <end position="639"/>
    </location>
</feature>
<dbReference type="SUPFAM" id="SSF46785">
    <property type="entry name" value="Winged helix' DNA-binding domain"/>
    <property type="match status" value="1"/>
</dbReference>
<feature type="compositionally biased region" description="Acidic residues" evidence="1">
    <location>
        <begin position="157"/>
        <end position="179"/>
    </location>
</feature>
<organism evidence="4 5">
    <name type="scientific">Candidatus Borkfalkia excrementigallinarum</name>
    <dbReference type="NCBI Taxonomy" id="2838506"/>
    <lineage>
        <taxon>Bacteria</taxon>
        <taxon>Bacillati</taxon>
        <taxon>Bacillota</taxon>
        <taxon>Clostridia</taxon>
        <taxon>Christensenellales</taxon>
        <taxon>Christensenellaceae</taxon>
        <taxon>Candidatus Borkfalkia</taxon>
    </lineage>
</organism>
<evidence type="ECO:0000313" key="5">
    <source>
        <dbReference type="Proteomes" id="UP000886750"/>
    </source>
</evidence>
<dbReference type="InterPro" id="IPR005149">
    <property type="entry name" value="Tscrpt_reg_PadR_N"/>
</dbReference>
<protein>
    <submittedName>
        <fullName evidence="4">Helix-turn-helix transcriptional regulator</fullName>
    </submittedName>
</protein>
<feature type="region of interest" description="Disordered" evidence="1">
    <location>
        <begin position="370"/>
        <end position="391"/>
    </location>
</feature>
<evidence type="ECO:0000259" key="3">
    <source>
        <dbReference type="Pfam" id="PF03551"/>
    </source>
</evidence>
<dbReference type="PANTHER" id="PTHR33169:SF25">
    <property type="entry name" value="DNA-BINDING PROTEIN YIZB-RELATED"/>
    <property type="match status" value="1"/>
</dbReference>
<evidence type="ECO:0000256" key="1">
    <source>
        <dbReference type="SAM" id="MobiDB-lite"/>
    </source>
</evidence>
<evidence type="ECO:0000313" key="4">
    <source>
        <dbReference type="EMBL" id="HIY96707.1"/>
    </source>
</evidence>
<dbReference type="InterPro" id="IPR036390">
    <property type="entry name" value="WH_DNA-bd_sf"/>
</dbReference>
<feature type="compositionally biased region" description="Polar residues" evidence="1">
    <location>
        <begin position="214"/>
        <end position="224"/>
    </location>
</feature>
<reference evidence="4" key="2">
    <citation type="submission" date="2021-04" db="EMBL/GenBank/DDBJ databases">
        <authorList>
            <person name="Gilroy R."/>
        </authorList>
    </citation>
    <scope>NUCLEOTIDE SEQUENCE</scope>
    <source>
        <strain evidence="4">1345</strain>
    </source>
</reference>
<name>A0A9D2CSH3_9FIRM</name>
<feature type="compositionally biased region" description="Low complexity" evidence="1">
    <location>
        <begin position="260"/>
        <end position="279"/>
    </location>
</feature>
<gene>
    <name evidence="4" type="ORF">H9729_03385</name>
</gene>
<reference evidence="4" key="1">
    <citation type="journal article" date="2021" name="PeerJ">
        <title>Extensive microbial diversity within the chicken gut microbiome revealed by metagenomics and culture.</title>
        <authorList>
            <person name="Gilroy R."/>
            <person name="Ravi A."/>
            <person name="Getino M."/>
            <person name="Pursley I."/>
            <person name="Horton D.L."/>
            <person name="Alikhan N.F."/>
            <person name="Baker D."/>
            <person name="Gharbi K."/>
            <person name="Hall N."/>
            <person name="Watson M."/>
            <person name="Adriaenssens E.M."/>
            <person name="Foster-Nyarko E."/>
            <person name="Jarju S."/>
            <person name="Secka A."/>
            <person name="Antonio M."/>
            <person name="Oren A."/>
            <person name="Chaudhuri R.R."/>
            <person name="La Ragione R."/>
            <person name="Hildebrand F."/>
            <person name="Pallen M.J."/>
        </authorList>
    </citation>
    <scope>NUCLEOTIDE SEQUENCE</scope>
    <source>
        <strain evidence="4">1345</strain>
    </source>
</reference>
<dbReference type="InterPro" id="IPR036388">
    <property type="entry name" value="WH-like_DNA-bd_sf"/>
</dbReference>
<dbReference type="AlphaFoldDB" id="A0A9D2CSH3"/>
<feature type="region of interest" description="Disordered" evidence="1">
    <location>
        <begin position="437"/>
        <end position="474"/>
    </location>
</feature>
<comment type="caution">
    <text evidence="4">The sequence shown here is derived from an EMBL/GenBank/DDBJ whole genome shotgun (WGS) entry which is preliminary data.</text>
</comment>
<keyword evidence="2" id="KW-0812">Transmembrane</keyword>
<dbReference type="PANTHER" id="PTHR33169">
    <property type="entry name" value="PADR-FAMILY TRANSCRIPTIONAL REGULATOR"/>
    <property type="match status" value="1"/>
</dbReference>
<feature type="compositionally biased region" description="Low complexity" evidence="1">
    <location>
        <begin position="370"/>
        <end position="379"/>
    </location>
</feature>
<keyword evidence="2" id="KW-0472">Membrane</keyword>
<accession>A0A9D2CSH3</accession>
<feature type="compositionally biased region" description="Pro residues" evidence="1">
    <location>
        <begin position="456"/>
        <end position="468"/>
    </location>
</feature>
<dbReference type="Proteomes" id="UP000886750">
    <property type="component" value="Unassembled WGS sequence"/>
</dbReference>
<dbReference type="InterPro" id="IPR052509">
    <property type="entry name" value="Metal_resp_DNA-bind_regulator"/>
</dbReference>
<dbReference type="Gene3D" id="1.10.10.10">
    <property type="entry name" value="Winged helix-like DNA-binding domain superfamily/Winged helix DNA-binding domain"/>
    <property type="match status" value="1"/>
</dbReference>
<proteinExistence type="predicted"/>
<evidence type="ECO:0000256" key="2">
    <source>
        <dbReference type="SAM" id="Phobius"/>
    </source>
</evidence>
<keyword evidence="2" id="KW-1133">Transmembrane helix</keyword>
<sequence length="644" mass="72246">MNQNMSDNEKDNSGNSSSISSDLIRGHINTIILRTLYDGDKYGYEIINEIEEKSKGQYSLKQPTLYSALKRLESQDFVTSYWGGVSNGGRRKYFQITDKGRKIVEQNLAEWEYSRTVIDSLISEKDYDFNNPPPAASVDFNLLKKSTTRVPIMRGDESDDIELDEEFTEDEESFEEPQEPADKPAESIAADAQADADTATNPSVADTPQAEATEVQNEIVNESVTAEAAASADSLTTENSEQMIRSSYAEQSRSEASYTESPAASASSAPVIPESPIAPKQETPLTEEEKQRIHENYKVLIGEDTDATNYYYTHVAQRNREERSTFDKSVFGNEPQSAYSDQQNIEAYAPQQEMYPRQEATENYYQQDAYAQSQQQPYAENPEAEQYPYPETDANASDLLYANKSPAERNYKSLLSRLYDNTIKPHDEEDMFVAEAAPSNEPPLEDEQAPAYREPATPPPSAPEPPAPRQGNPASSIEFYDVEEKAENDGLRITTTNGTRNRTVAKSVGNTFDKGKALFLSAVYVFIIALAESIVNICLQNVIHSNTAYVVIPFVIDFVMLGVFLFLYLRGYGKNSRKTQSKSYISASLIVFVNLILIICLVAYLISLANENSLSFMIYAIFPCVYMFNIPLFAIFYNYNCNKK</sequence>